<proteinExistence type="predicted"/>
<evidence type="ECO:0000313" key="2">
    <source>
        <dbReference type="EMBL" id="OAN40566.1"/>
    </source>
</evidence>
<reference evidence="2 3" key="1">
    <citation type="submission" date="2016-04" db="EMBL/GenBank/DDBJ databases">
        <title>Chloroflexus islandicus sp. nov., a thermophilic filamentous anoxygenic phototrophic bacterium from geyser Strokkur (Iceland).</title>
        <authorList>
            <person name="Gaisin V.A."/>
            <person name="Kalashnikov A.M."/>
            <person name="Sukhacheva M.V."/>
            <person name="Grouzdev D.S."/>
            <person name="Ivanov T.M."/>
            <person name="Kuznetsov B."/>
            <person name="Gorlenko V.M."/>
        </authorList>
    </citation>
    <scope>NUCLEOTIDE SEQUENCE [LARGE SCALE GENOMIC DNA]</scope>
    <source>
        <strain evidence="3">isl-2</strain>
    </source>
</reference>
<dbReference type="OrthoDB" id="501279at2"/>
<gene>
    <name evidence="2" type="ORF">A6A03_04455</name>
</gene>
<accession>A0A178M2B3</accession>
<dbReference type="SUPFAM" id="SSF51713">
    <property type="entry name" value="tRNA-guanine transglycosylase"/>
    <property type="match status" value="1"/>
</dbReference>
<evidence type="ECO:0000259" key="1">
    <source>
        <dbReference type="Pfam" id="PF01702"/>
    </source>
</evidence>
<comment type="caution">
    <text evidence="2">The sequence shown here is derived from an EMBL/GenBank/DDBJ whole genome shotgun (WGS) entry which is preliminary data.</text>
</comment>
<dbReference type="AlphaFoldDB" id="A0A178M2B3"/>
<dbReference type="InterPro" id="IPR002616">
    <property type="entry name" value="tRNA_ribo_trans-like"/>
</dbReference>
<keyword evidence="3" id="KW-1185">Reference proteome</keyword>
<dbReference type="Pfam" id="PF01702">
    <property type="entry name" value="TGT"/>
    <property type="match status" value="1"/>
</dbReference>
<dbReference type="GO" id="GO:0006400">
    <property type="term" value="P:tRNA modification"/>
    <property type="evidence" value="ECO:0007669"/>
    <property type="project" value="InterPro"/>
</dbReference>
<feature type="domain" description="tRNA-guanine(15) transglycosylase-like" evidence="1">
    <location>
        <begin position="94"/>
        <end position="291"/>
    </location>
</feature>
<dbReference type="InterPro" id="IPR036511">
    <property type="entry name" value="TGT-like_sf"/>
</dbReference>
<protein>
    <recommendedName>
        <fullName evidence="1">tRNA-guanine(15) transglycosylase-like domain-containing protein</fullName>
    </recommendedName>
</protein>
<dbReference type="STRING" id="1707952.A6A03_04455"/>
<dbReference type="EMBL" id="LWQS01000093">
    <property type="protein sequence ID" value="OAN40566.1"/>
    <property type="molecule type" value="Genomic_DNA"/>
</dbReference>
<dbReference type="RefSeq" id="WP_066790890.1">
    <property type="nucleotide sequence ID" value="NZ_LWQS01000093.1"/>
</dbReference>
<dbReference type="Gene3D" id="3.20.20.105">
    <property type="entry name" value="Queuine tRNA-ribosyltransferase-like"/>
    <property type="match status" value="1"/>
</dbReference>
<sequence>MRFVASATLRRHDLRGLLQRWERTGSGLDPFREIILTPLPGLAEPSTVQFVYEHFVGRSRIWFDSGGYFVQQGEIAYEELYDKLMHWILNNRWADVYVLPDYVPSSDLSPAEVEERIQATISIARLFSRELPPEIRAKALPVVQGYTREQIRACVDAYLEMGFRYIGFGSFDTTGAGKDINILTRRALSNLEFLQDLAARFGFQTHAFGIGTPALIPILHELGVSSFDSSCWIRTAGFGNVLLPFLGRRNISHGMLREIGGVAYNEESFAELKALTKHQCPFCESFEQLQKDRLDQALHNLLVIHDTITALERDIHTSNPEIQSLIERSRYRRIQTKKL</sequence>
<name>A0A178M2B3_9CHLR</name>
<organism evidence="2 3">
    <name type="scientific">Chloroflexus islandicus</name>
    <dbReference type="NCBI Taxonomy" id="1707952"/>
    <lineage>
        <taxon>Bacteria</taxon>
        <taxon>Bacillati</taxon>
        <taxon>Chloroflexota</taxon>
        <taxon>Chloroflexia</taxon>
        <taxon>Chloroflexales</taxon>
        <taxon>Chloroflexineae</taxon>
        <taxon>Chloroflexaceae</taxon>
        <taxon>Chloroflexus</taxon>
    </lineage>
</organism>
<evidence type="ECO:0000313" key="3">
    <source>
        <dbReference type="Proteomes" id="UP000078287"/>
    </source>
</evidence>
<dbReference type="Proteomes" id="UP000078287">
    <property type="component" value="Unassembled WGS sequence"/>
</dbReference>